<proteinExistence type="inferred from homology"/>
<dbReference type="InterPro" id="IPR018264">
    <property type="entry name" value="Ribosomal_bL33_CS"/>
</dbReference>
<dbReference type="Gene3D" id="2.20.28.120">
    <property type="entry name" value="Ribosomal protein L33"/>
    <property type="match status" value="1"/>
</dbReference>
<name>A0A024B3H7_KLEFL</name>
<evidence type="ECO:0000256" key="1">
    <source>
        <dbReference type="ARBA" id="ARBA00007596"/>
    </source>
</evidence>
<dbReference type="NCBIfam" id="NF001764">
    <property type="entry name" value="PRK00504.1"/>
    <property type="match status" value="1"/>
</dbReference>
<sequence>MAKAKGARVTVTLECTLCNENRSKRSAGISRYTTQKNRRSNPGRLELKKFCTHCNEHTPHREIKK</sequence>
<protein>
    <recommendedName>
        <fullName evidence="4 5">Large ribosomal subunit protein bL33c</fullName>
    </recommendedName>
</protein>
<organism evidence="6">
    <name type="scientific">Klebsormidium flaccidum</name>
    <name type="common">Filamentous green alga</name>
    <name type="synonym">Ulothrix flaccida</name>
    <dbReference type="NCBI Taxonomy" id="3175"/>
    <lineage>
        <taxon>Eukaryota</taxon>
        <taxon>Viridiplantae</taxon>
        <taxon>Streptophyta</taxon>
        <taxon>Klebsormidiophyceae</taxon>
        <taxon>Klebsormidiales</taxon>
        <taxon>Klebsormidiaceae</taxon>
        <taxon>Klebsormidium</taxon>
    </lineage>
</organism>
<comment type="similarity">
    <text evidence="1 5">Belongs to the bacterial ribosomal protein bL33 family.</text>
</comment>
<dbReference type="PANTHER" id="PTHR43168:SF2">
    <property type="entry name" value="LARGE RIBOSOMAL SUBUNIT PROTEIN BL33C"/>
    <property type="match status" value="1"/>
</dbReference>
<keyword evidence="6" id="KW-0150">Chloroplast</keyword>
<dbReference type="InterPro" id="IPR038584">
    <property type="entry name" value="Ribosomal_bL33_sf"/>
</dbReference>
<dbReference type="GO" id="GO:1990904">
    <property type="term" value="C:ribonucleoprotein complex"/>
    <property type="evidence" value="ECO:0007669"/>
    <property type="project" value="UniProtKB-KW"/>
</dbReference>
<keyword evidence="3 5" id="KW-0687">Ribonucleoprotein</keyword>
<dbReference type="GO" id="GO:0003735">
    <property type="term" value="F:structural constituent of ribosome"/>
    <property type="evidence" value="ECO:0007669"/>
    <property type="project" value="InterPro"/>
</dbReference>
<dbReference type="PROSITE" id="PS00582">
    <property type="entry name" value="RIBOSOMAL_L33"/>
    <property type="match status" value="1"/>
</dbReference>
<evidence type="ECO:0000256" key="3">
    <source>
        <dbReference type="ARBA" id="ARBA00023274"/>
    </source>
</evidence>
<dbReference type="EMBL" id="KJ461680">
    <property type="protein sequence ID" value="AHZ10995.1"/>
    <property type="molecule type" value="Genomic_DNA"/>
</dbReference>
<reference evidence="6" key="1">
    <citation type="journal article" date="2014" name="Genome Biol. Evol.">
        <title>Analyses of charophyte chloroplast genomes help characterize the ancestral chloroplast genome of land plants.</title>
        <authorList>
            <person name="Civan P."/>
            <person name="Foster P.G."/>
            <person name="Embley M.T."/>
            <person name="Seneca A."/>
            <person name="Cox C.J."/>
        </authorList>
    </citation>
    <scope>NUCLEOTIDE SEQUENCE</scope>
</reference>
<dbReference type="PANTHER" id="PTHR43168">
    <property type="entry name" value="50S RIBOSOMAL PROTEIN L33, CHLOROPLASTIC"/>
    <property type="match status" value="1"/>
</dbReference>
<dbReference type="GO" id="GO:0009507">
    <property type="term" value="C:chloroplast"/>
    <property type="evidence" value="ECO:0007669"/>
    <property type="project" value="UniProtKB-SubCell"/>
</dbReference>
<dbReference type="AlphaFoldDB" id="A0A024B3H7"/>
<dbReference type="GeneID" id="19523780"/>
<keyword evidence="2 5" id="KW-0689">Ribosomal protein</keyword>
<dbReference type="NCBIfam" id="TIGR01023">
    <property type="entry name" value="rpmG_bact"/>
    <property type="match status" value="1"/>
</dbReference>
<evidence type="ECO:0000256" key="5">
    <source>
        <dbReference type="HAMAP-Rule" id="MF_00294"/>
    </source>
</evidence>
<keyword evidence="6" id="KW-0934">Plastid</keyword>
<evidence type="ECO:0000313" key="6">
    <source>
        <dbReference type="EMBL" id="AHZ10995.1"/>
    </source>
</evidence>
<dbReference type="NCBIfam" id="NF001860">
    <property type="entry name" value="PRK00595.1"/>
    <property type="match status" value="1"/>
</dbReference>
<dbReference type="Pfam" id="PF00471">
    <property type="entry name" value="Ribosomal_L33"/>
    <property type="match status" value="1"/>
</dbReference>
<dbReference type="SUPFAM" id="SSF57829">
    <property type="entry name" value="Zn-binding ribosomal proteins"/>
    <property type="match status" value="1"/>
</dbReference>
<dbReference type="RefSeq" id="YP_009033613.1">
    <property type="nucleotide sequence ID" value="NC_024167.1"/>
</dbReference>
<evidence type="ECO:0000256" key="4">
    <source>
        <dbReference type="ARBA" id="ARBA00035276"/>
    </source>
</evidence>
<dbReference type="GO" id="GO:0006412">
    <property type="term" value="P:translation"/>
    <property type="evidence" value="ECO:0007669"/>
    <property type="project" value="UniProtKB-UniRule"/>
</dbReference>
<dbReference type="GO" id="GO:0005840">
    <property type="term" value="C:ribosome"/>
    <property type="evidence" value="ECO:0007669"/>
    <property type="project" value="UniProtKB-KW"/>
</dbReference>
<dbReference type="OMA" id="ECTEHKA"/>
<geneLocation type="chloroplast" evidence="6"/>
<comment type="subcellular location">
    <subcellularLocation>
        <location evidence="5">Plastid</location>
        <location evidence="5">Chloroplast</location>
    </subcellularLocation>
</comment>
<dbReference type="HAMAP" id="MF_00294">
    <property type="entry name" value="Ribosomal_bL33"/>
    <property type="match status" value="1"/>
</dbReference>
<dbReference type="InterPro" id="IPR011332">
    <property type="entry name" value="Ribosomal_zn-bd"/>
</dbReference>
<dbReference type="InterPro" id="IPR001705">
    <property type="entry name" value="Ribosomal_bL33"/>
</dbReference>
<gene>
    <name evidence="5 6" type="primary">rpl33</name>
</gene>
<accession>A0A024B3H7</accession>
<evidence type="ECO:0000256" key="2">
    <source>
        <dbReference type="ARBA" id="ARBA00022980"/>
    </source>
</evidence>